<reference evidence="1" key="1">
    <citation type="journal article" date="2020" name="G3 (Bethesda)">
        <title>High-Quality Assemblies for Three Invasive Social Wasps from the &lt;i&gt;Vespula&lt;/i&gt; Genus.</title>
        <authorList>
            <person name="Harrop T.W.R."/>
            <person name="Guhlin J."/>
            <person name="McLaughlin G.M."/>
            <person name="Permina E."/>
            <person name="Stockwell P."/>
            <person name="Gilligan J."/>
            <person name="Le Lec M.F."/>
            <person name="Gruber M.A.M."/>
            <person name="Quinn O."/>
            <person name="Lovegrove M."/>
            <person name="Duncan E.J."/>
            <person name="Remnant E.J."/>
            <person name="Van Eeckhoven J."/>
            <person name="Graham B."/>
            <person name="Knapp R.A."/>
            <person name="Langford K.W."/>
            <person name="Kronenberg Z."/>
            <person name="Press M.O."/>
            <person name="Eacker S.M."/>
            <person name="Wilson-Rankin E.E."/>
            <person name="Purcell J."/>
            <person name="Lester P.J."/>
            <person name="Dearden P.K."/>
        </authorList>
    </citation>
    <scope>NUCLEOTIDE SEQUENCE</scope>
    <source>
        <strain evidence="1">Marl-1</strain>
    </source>
</reference>
<gene>
    <name evidence="1" type="ORF">HZH66_010192</name>
</gene>
<organism evidence="1 2">
    <name type="scientific">Vespula vulgaris</name>
    <name type="common">Yellow jacket</name>
    <name type="synonym">Wasp</name>
    <dbReference type="NCBI Taxonomy" id="7454"/>
    <lineage>
        <taxon>Eukaryota</taxon>
        <taxon>Metazoa</taxon>
        <taxon>Ecdysozoa</taxon>
        <taxon>Arthropoda</taxon>
        <taxon>Hexapoda</taxon>
        <taxon>Insecta</taxon>
        <taxon>Pterygota</taxon>
        <taxon>Neoptera</taxon>
        <taxon>Endopterygota</taxon>
        <taxon>Hymenoptera</taxon>
        <taxon>Apocrita</taxon>
        <taxon>Aculeata</taxon>
        <taxon>Vespoidea</taxon>
        <taxon>Vespidae</taxon>
        <taxon>Vespinae</taxon>
        <taxon>Vespula</taxon>
    </lineage>
</organism>
<protein>
    <submittedName>
        <fullName evidence="1">Uncharacterized protein</fullName>
    </submittedName>
</protein>
<dbReference type="AlphaFoldDB" id="A0A834MXM5"/>
<name>A0A834MXM5_VESVU</name>
<proteinExistence type="predicted"/>
<dbReference type="Proteomes" id="UP000614350">
    <property type="component" value="Unassembled WGS sequence"/>
</dbReference>
<evidence type="ECO:0000313" key="1">
    <source>
        <dbReference type="EMBL" id="KAF7389055.1"/>
    </source>
</evidence>
<accession>A0A834MXM5</accession>
<evidence type="ECO:0000313" key="2">
    <source>
        <dbReference type="Proteomes" id="UP000614350"/>
    </source>
</evidence>
<keyword evidence="2" id="KW-1185">Reference proteome</keyword>
<dbReference type="EMBL" id="JACSEA010000011">
    <property type="protein sequence ID" value="KAF7389055.1"/>
    <property type="molecule type" value="Genomic_DNA"/>
</dbReference>
<sequence length="82" mass="9229">MTNRRSNIYRITIERADDRKRTSGNNPFKIELSVPEARELLARLDLAIQVGPPRESPGGHLPAAIRDLAAITKLRLAHVKVY</sequence>
<comment type="caution">
    <text evidence="1">The sequence shown here is derived from an EMBL/GenBank/DDBJ whole genome shotgun (WGS) entry which is preliminary data.</text>
</comment>